<dbReference type="EMBL" id="MU839837">
    <property type="protein sequence ID" value="KAK1753776.1"/>
    <property type="molecule type" value="Genomic_DNA"/>
</dbReference>
<reference evidence="4" key="1">
    <citation type="submission" date="2023-06" db="EMBL/GenBank/DDBJ databases">
        <title>Genome-scale phylogeny and comparative genomics of the fungal order Sordariales.</title>
        <authorList>
            <consortium name="Lawrence Berkeley National Laboratory"/>
            <person name="Hensen N."/>
            <person name="Bonometti L."/>
            <person name="Westerberg I."/>
            <person name="Brannstrom I.O."/>
            <person name="Guillou S."/>
            <person name="Cros-Aarteil S."/>
            <person name="Calhoun S."/>
            <person name="Haridas S."/>
            <person name="Kuo A."/>
            <person name="Mondo S."/>
            <person name="Pangilinan J."/>
            <person name="Riley R."/>
            <person name="Labutti K."/>
            <person name="Andreopoulos B."/>
            <person name="Lipzen A."/>
            <person name="Chen C."/>
            <person name="Yanf M."/>
            <person name="Daum C."/>
            <person name="Ng V."/>
            <person name="Clum A."/>
            <person name="Steindorff A."/>
            <person name="Ohm R."/>
            <person name="Martin F."/>
            <person name="Silar P."/>
            <person name="Natvig D."/>
            <person name="Lalanne C."/>
            <person name="Gautier V."/>
            <person name="Ament-Velasquez S.L."/>
            <person name="Kruys A."/>
            <person name="Hutchinson M.I."/>
            <person name="Powell A.J."/>
            <person name="Barry K."/>
            <person name="Miller A.N."/>
            <person name="Grigoriev I.V."/>
            <person name="Debuchy R."/>
            <person name="Gladieux P."/>
            <person name="Thoren M.H."/>
            <person name="Johannesson H."/>
        </authorList>
    </citation>
    <scope>NUCLEOTIDE SEQUENCE</scope>
    <source>
        <strain evidence="4">PSN4</strain>
    </source>
</reference>
<sequence length="924" mass="101676">MEPPPGTSPEDFSWLLGEVVPFHFDAAILVLSYIVSFVGAASTLELINRRTSRNGLYNYLLLLGAAISMGGVSIWCMHYIGNRATALLDGQPQLQIVFSVRVTVASFFVPILVLLVAFWVVTESNTISWWRIAVSGCLSGGAICGMHYLGNASISNYECEYNVANVAGAALIAATASSVALALFFVFRAAWTSSWWKRVGCAIVLASAVSGMHWCAALGTTYRLLHPNSADDYDMRNTTIIVVSCLSVATCMVMAGLAISSARMRKGYASKAQQITIAAAVFDKQGRILVTPDGCLPSEEITSTFMQKTQDDIFSTAHPLFQWAYQASHNWLSVSDLIDRMTRHLARLPHHGRNIRTGIDLVDHEGHIIDNYDTVFRELFCLAASALAAKLNEEVVNAGSLWDEMFSTGGSSRSSVEQTEQPHSGSADTKQEDMAEKGMAYKSQNTHGSMMVLVRRLGNDRVADRLEAAGYRFAGLHQVAPIIGSTMQIRTRNLELKLQSMVRHTQQVLLDPGVHLGLFAVQPRTDMFGYDVLVREQSHNLLPSVWIPLDRLDQAQNKFLRRFDGQTMSAVWQQLARVDAFPNDSRIAALLRDAIQDLRVSLSDVVYDEAKFSSKPVLAPCNSPTELKSLTCSLLTFSIVLPSGTPAISPKYRFIPLRLLKTQQLVYDNSHHAAFARSVHREILPVLNASAPPTVAHKAPIQSSHRKNFVPLPDSPWSTLGRFSRPMASATRHRSDSDNLVTTSQEPMTPSSESLSSIQLYAINKEAGLTPEDDLKTQFEETTRTVHPYGPGKQQESSFGGIMISSEVTVDVEDASRHIPSPIEPPQPSRSRSDSTMGLMRQKSQRAVLHREQPDISSIPLDGQNVGAQGGATQMTSPYEQQIELRDVSTVLGVGLSKVVVKKEDEMTTFVDDLLARIDTPRRI</sequence>
<feature type="region of interest" description="Disordered" evidence="1">
    <location>
        <begin position="728"/>
        <end position="755"/>
    </location>
</feature>
<evidence type="ECO:0000259" key="3">
    <source>
        <dbReference type="PROSITE" id="PS50924"/>
    </source>
</evidence>
<evidence type="ECO:0000313" key="5">
    <source>
        <dbReference type="Proteomes" id="UP001239445"/>
    </source>
</evidence>
<feature type="transmembrane region" description="Helical" evidence="2">
    <location>
        <begin position="161"/>
        <end position="187"/>
    </location>
</feature>
<keyword evidence="2" id="KW-0472">Membrane</keyword>
<evidence type="ECO:0000256" key="1">
    <source>
        <dbReference type="SAM" id="MobiDB-lite"/>
    </source>
</evidence>
<gene>
    <name evidence="4" type="ORF">QBC47DRAFT_404118</name>
</gene>
<evidence type="ECO:0000313" key="4">
    <source>
        <dbReference type="EMBL" id="KAK1753776.1"/>
    </source>
</evidence>
<dbReference type="PANTHER" id="PTHR35152:SF1">
    <property type="entry name" value="DOMAIN SIGNALLING PROTEIN, PUTATIVE (AFU_ORTHOLOGUE AFUA_5G11310)-RELATED"/>
    <property type="match status" value="1"/>
</dbReference>
<accession>A0AAJ0F3R4</accession>
<evidence type="ECO:0000256" key="2">
    <source>
        <dbReference type="SAM" id="Phobius"/>
    </source>
</evidence>
<organism evidence="4 5">
    <name type="scientific">Echria macrotheca</name>
    <dbReference type="NCBI Taxonomy" id="438768"/>
    <lineage>
        <taxon>Eukaryota</taxon>
        <taxon>Fungi</taxon>
        <taxon>Dikarya</taxon>
        <taxon>Ascomycota</taxon>
        <taxon>Pezizomycotina</taxon>
        <taxon>Sordariomycetes</taxon>
        <taxon>Sordariomycetidae</taxon>
        <taxon>Sordariales</taxon>
        <taxon>Schizotheciaceae</taxon>
        <taxon>Echria</taxon>
    </lineage>
</organism>
<dbReference type="PROSITE" id="PS50924">
    <property type="entry name" value="MHYT"/>
    <property type="match status" value="1"/>
</dbReference>
<feature type="transmembrane region" description="Helical" evidence="2">
    <location>
        <begin position="239"/>
        <end position="259"/>
    </location>
</feature>
<feature type="transmembrane region" description="Helical" evidence="2">
    <location>
        <begin position="20"/>
        <end position="44"/>
    </location>
</feature>
<feature type="compositionally biased region" description="Polar residues" evidence="1">
    <location>
        <begin position="738"/>
        <end position="755"/>
    </location>
</feature>
<feature type="domain" description="MHYT" evidence="3">
    <location>
        <begin position="24"/>
        <end position="223"/>
    </location>
</feature>
<dbReference type="Proteomes" id="UP001239445">
    <property type="component" value="Unassembled WGS sequence"/>
</dbReference>
<feature type="region of interest" description="Disordered" evidence="1">
    <location>
        <begin position="409"/>
        <end position="435"/>
    </location>
</feature>
<proteinExistence type="predicted"/>
<dbReference type="InterPro" id="IPR005330">
    <property type="entry name" value="MHYT_dom"/>
</dbReference>
<feature type="transmembrane region" description="Helical" evidence="2">
    <location>
        <begin position="128"/>
        <end position="149"/>
    </location>
</feature>
<feature type="transmembrane region" description="Helical" evidence="2">
    <location>
        <begin position="56"/>
        <end position="80"/>
    </location>
</feature>
<keyword evidence="5" id="KW-1185">Reference proteome</keyword>
<feature type="region of interest" description="Disordered" evidence="1">
    <location>
        <begin position="817"/>
        <end position="840"/>
    </location>
</feature>
<comment type="caution">
    <text evidence="4">The sequence shown here is derived from an EMBL/GenBank/DDBJ whole genome shotgun (WGS) entry which is preliminary data.</text>
</comment>
<keyword evidence="2" id="KW-0812">Transmembrane</keyword>
<dbReference type="Pfam" id="PF03707">
    <property type="entry name" value="MHYT"/>
    <property type="match status" value="2"/>
</dbReference>
<dbReference type="AlphaFoldDB" id="A0AAJ0F3R4"/>
<protein>
    <recommendedName>
        <fullName evidence="3">MHYT domain-containing protein</fullName>
    </recommendedName>
</protein>
<name>A0AAJ0F3R4_9PEZI</name>
<dbReference type="PANTHER" id="PTHR35152">
    <property type="entry name" value="DOMAIN SIGNALLING PROTEIN, PUTATIVE (AFU_ORTHOLOGUE AFUA_5G11310)-RELATED"/>
    <property type="match status" value="1"/>
</dbReference>
<keyword evidence="2" id="KW-1133">Transmembrane helix</keyword>
<feature type="transmembrane region" description="Helical" evidence="2">
    <location>
        <begin position="100"/>
        <end position="121"/>
    </location>
</feature>
<feature type="compositionally biased region" description="Polar residues" evidence="1">
    <location>
        <begin position="409"/>
        <end position="428"/>
    </location>
</feature>